<comment type="caution">
    <text evidence="2">The sequence shown here is derived from an EMBL/GenBank/DDBJ whole genome shotgun (WGS) entry which is preliminary data.</text>
</comment>
<keyword evidence="2" id="KW-0489">Methyltransferase</keyword>
<dbReference type="Gene3D" id="3.40.50.150">
    <property type="entry name" value="Vaccinia Virus protein VP39"/>
    <property type="match status" value="1"/>
</dbReference>
<dbReference type="Pfam" id="PF01861">
    <property type="entry name" value="BpsA_C"/>
    <property type="match status" value="1"/>
</dbReference>
<sequence>MTVERAQIDLQEAINAISDVVQNRPRPIRSIDQIYMKAGDMVMQAELVAYWANGKKLAFIGDGDAISVCVAHLKERGILPYGPSQITVFDFDERQVHSIKSFAERKHIRLLNAELYNARDPFPMTNRFERFYTNPPWGQSNDGESVHIFMERGMEACGHGGQGMIVIADDEELEWPKRVLYTTQKRASELGYFVSRMQPLMHSYHLDDDALLRSCNLFVEALPGNRQPAESREVDKERLTNFYGRDQNLRMRYIRSSRPLTFEAADEDDWKPEFYEDTE</sequence>
<accession>A0A3N5CU07</accession>
<dbReference type="AlphaFoldDB" id="A0A3N5CU07"/>
<gene>
    <name evidence="2" type="ORF">EG799_05485</name>
</gene>
<name>A0A3N5CU07_9SPHN</name>
<dbReference type="GO" id="GO:0008168">
    <property type="term" value="F:methyltransferase activity"/>
    <property type="evidence" value="ECO:0007669"/>
    <property type="project" value="UniProtKB-KW"/>
</dbReference>
<keyword evidence="3" id="KW-1185">Reference proteome</keyword>
<evidence type="ECO:0000313" key="2">
    <source>
        <dbReference type="EMBL" id="RPF72703.1"/>
    </source>
</evidence>
<dbReference type="Proteomes" id="UP000275232">
    <property type="component" value="Unassembled WGS sequence"/>
</dbReference>
<keyword evidence="2" id="KW-0808">Transferase</keyword>
<evidence type="ECO:0000259" key="1">
    <source>
        <dbReference type="Pfam" id="PF01861"/>
    </source>
</evidence>
<evidence type="ECO:0000313" key="3">
    <source>
        <dbReference type="Proteomes" id="UP000275232"/>
    </source>
</evidence>
<protein>
    <submittedName>
        <fullName evidence="2">Putative methyltransferase</fullName>
    </submittedName>
</protein>
<reference evidence="2 3" key="1">
    <citation type="submission" date="2018-11" db="EMBL/GenBank/DDBJ databases">
        <title>Erythrobacter spongiae sp. nov., isolated from a marine sponge.</title>
        <authorList>
            <person name="Zhuang L."/>
            <person name="Luo L."/>
        </authorList>
    </citation>
    <scope>NUCLEOTIDE SEQUENCE [LARGE SCALE GENOMIC DNA]</scope>
    <source>
        <strain evidence="2 3">HN-E23</strain>
    </source>
</reference>
<dbReference type="GO" id="GO:0032259">
    <property type="term" value="P:methylation"/>
    <property type="evidence" value="ECO:0007669"/>
    <property type="project" value="UniProtKB-KW"/>
</dbReference>
<proteinExistence type="predicted"/>
<dbReference type="EMBL" id="RPFZ01000001">
    <property type="protein sequence ID" value="RPF72703.1"/>
    <property type="molecule type" value="Genomic_DNA"/>
</dbReference>
<dbReference type="OrthoDB" id="7593728at2"/>
<feature type="domain" description="N(4)-bis(aminopropyl)spermidine synthase C-terminal" evidence="1">
    <location>
        <begin position="14"/>
        <end position="226"/>
    </location>
</feature>
<dbReference type="InterPro" id="IPR002723">
    <property type="entry name" value="BpsA_C"/>
</dbReference>
<organism evidence="2 3">
    <name type="scientific">Aurantiacibacter spongiae</name>
    <dbReference type="NCBI Taxonomy" id="2488860"/>
    <lineage>
        <taxon>Bacteria</taxon>
        <taxon>Pseudomonadati</taxon>
        <taxon>Pseudomonadota</taxon>
        <taxon>Alphaproteobacteria</taxon>
        <taxon>Sphingomonadales</taxon>
        <taxon>Erythrobacteraceae</taxon>
        <taxon>Aurantiacibacter</taxon>
    </lineage>
</organism>
<dbReference type="InterPro" id="IPR029063">
    <property type="entry name" value="SAM-dependent_MTases_sf"/>
</dbReference>